<accession>A0ABQ2YHY0</accession>
<dbReference type="InterPro" id="IPR004565">
    <property type="entry name" value="OM_lipoprot_LolB"/>
</dbReference>
<comment type="caution">
    <text evidence="15">The sequence shown here is derived from an EMBL/GenBank/DDBJ whole genome shotgun (WGS) entry which is preliminary data.</text>
</comment>
<comment type="function">
    <text evidence="13">Plays a critical role in the incorporation of lipoproteins in the outer membrane after they are released by the LolA protein.</text>
</comment>
<dbReference type="NCBIfam" id="TIGR00548">
    <property type="entry name" value="lolB"/>
    <property type="match status" value="1"/>
</dbReference>
<reference evidence="16" key="1">
    <citation type="journal article" date="2019" name="Int. J. Syst. Evol. Microbiol.">
        <title>The Global Catalogue of Microorganisms (GCM) 10K type strain sequencing project: providing services to taxonomists for standard genome sequencing and annotation.</title>
        <authorList>
            <consortium name="The Broad Institute Genomics Platform"/>
            <consortium name="The Broad Institute Genome Sequencing Center for Infectious Disease"/>
            <person name="Wu L."/>
            <person name="Ma J."/>
        </authorList>
    </citation>
    <scope>NUCLEOTIDE SEQUENCE [LARGE SCALE GENOMIC DNA]</scope>
    <source>
        <strain evidence="16">KCTC 32041</strain>
    </source>
</reference>
<evidence type="ECO:0000256" key="4">
    <source>
        <dbReference type="ARBA" id="ARBA00016202"/>
    </source>
</evidence>
<dbReference type="RefSeq" id="WP_189373036.1">
    <property type="nucleotide sequence ID" value="NZ_BMYW01000002.1"/>
</dbReference>
<dbReference type="HAMAP" id="MF_00233">
    <property type="entry name" value="LolB"/>
    <property type="match status" value="1"/>
</dbReference>
<dbReference type="Proteomes" id="UP000600877">
    <property type="component" value="Unassembled WGS sequence"/>
</dbReference>
<dbReference type="CDD" id="cd16326">
    <property type="entry name" value="LolB"/>
    <property type="match status" value="1"/>
</dbReference>
<protein>
    <recommendedName>
        <fullName evidence="4 13">Outer-membrane lipoprotein LolB</fullName>
    </recommendedName>
</protein>
<keyword evidence="6 13" id="KW-0732">Signal</keyword>
<evidence type="ECO:0000256" key="8">
    <source>
        <dbReference type="ARBA" id="ARBA00023136"/>
    </source>
</evidence>
<evidence type="ECO:0000256" key="7">
    <source>
        <dbReference type="ARBA" id="ARBA00022927"/>
    </source>
</evidence>
<dbReference type="Gene3D" id="2.50.20.10">
    <property type="entry name" value="Lipoprotein localisation LolA/LolB/LppX"/>
    <property type="match status" value="1"/>
</dbReference>
<keyword evidence="5 13" id="KW-0813">Transport</keyword>
<comment type="subcellular location">
    <subcellularLocation>
        <location evidence="1 13">Cell outer membrane</location>
        <topology evidence="1 13">Lipid-anchor</topology>
    </subcellularLocation>
</comment>
<comment type="similarity">
    <text evidence="2 13">Belongs to the LolB family.</text>
</comment>
<keyword evidence="8 13" id="KW-0472">Membrane</keyword>
<keyword evidence="12 13" id="KW-0449">Lipoprotein</keyword>
<dbReference type="PROSITE" id="PS51257">
    <property type="entry name" value="PROKAR_LIPOPROTEIN"/>
    <property type="match status" value="1"/>
</dbReference>
<evidence type="ECO:0000313" key="15">
    <source>
        <dbReference type="EMBL" id="GGX84289.1"/>
    </source>
</evidence>
<evidence type="ECO:0000256" key="3">
    <source>
        <dbReference type="ARBA" id="ARBA00011245"/>
    </source>
</evidence>
<dbReference type="Pfam" id="PF03550">
    <property type="entry name" value="LolB"/>
    <property type="match status" value="1"/>
</dbReference>
<dbReference type="InterPro" id="IPR029046">
    <property type="entry name" value="LolA/LolB/LppX"/>
</dbReference>
<evidence type="ECO:0000256" key="5">
    <source>
        <dbReference type="ARBA" id="ARBA00022448"/>
    </source>
</evidence>
<evidence type="ECO:0000256" key="1">
    <source>
        <dbReference type="ARBA" id="ARBA00004459"/>
    </source>
</evidence>
<proteinExistence type="inferred from homology"/>
<evidence type="ECO:0000256" key="13">
    <source>
        <dbReference type="HAMAP-Rule" id="MF_00233"/>
    </source>
</evidence>
<dbReference type="SUPFAM" id="SSF89392">
    <property type="entry name" value="Prokaryotic lipoproteins and lipoprotein localization factors"/>
    <property type="match status" value="1"/>
</dbReference>
<evidence type="ECO:0000256" key="2">
    <source>
        <dbReference type="ARBA" id="ARBA00009696"/>
    </source>
</evidence>
<evidence type="ECO:0000256" key="14">
    <source>
        <dbReference type="SAM" id="SignalP"/>
    </source>
</evidence>
<keyword evidence="16" id="KW-1185">Reference proteome</keyword>
<dbReference type="EMBL" id="BMYW01000002">
    <property type="protein sequence ID" value="GGX84289.1"/>
    <property type="molecule type" value="Genomic_DNA"/>
</dbReference>
<keyword evidence="7 13" id="KW-0653">Protein transport</keyword>
<feature type="signal peptide" evidence="14">
    <location>
        <begin position="1"/>
        <end position="21"/>
    </location>
</feature>
<evidence type="ECO:0000256" key="6">
    <source>
        <dbReference type="ARBA" id="ARBA00022729"/>
    </source>
</evidence>
<keyword evidence="9 13" id="KW-0564">Palmitate</keyword>
<keyword evidence="10 13" id="KW-0143">Chaperone</keyword>
<evidence type="ECO:0000256" key="10">
    <source>
        <dbReference type="ARBA" id="ARBA00023186"/>
    </source>
</evidence>
<organism evidence="15 16">
    <name type="scientific">Vogesella alkaliphila</name>
    <dbReference type="NCBI Taxonomy" id="1193621"/>
    <lineage>
        <taxon>Bacteria</taxon>
        <taxon>Pseudomonadati</taxon>
        <taxon>Pseudomonadota</taxon>
        <taxon>Betaproteobacteria</taxon>
        <taxon>Neisseriales</taxon>
        <taxon>Chromobacteriaceae</taxon>
        <taxon>Vogesella</taxon>
    </lineage>
</organism>
<evidence type="ECO:0000256" key="9">
    <source>
        <dbReference type="ARBA" id="ARBA00023139"/>
    </source>
</evidence>
<evidence type="ECO:0000256" key="11">
    <source>
        <dbReference type="ARBA" id="ARBA00023237"/>
    </source>
</evidence>
<keyword evidence="11 13" id="KW-0998">Cell outer membrane</keyword>
<name>A0ABQ2YHY0_9NEIS</name>
<sequence length="196" mass="21833">MIARWLLLLLPLWLFAGCASFKEVPSSAAPLQPQVQDQPFDVAGRLAVNLDGKGHVAGFDWQHTADDDQLAIKTPVGNTVASLHRDSHGVTLLADGQQQFASDVETLTERQLGWPLPLANLVWWVRGHPAPQFPYTTTPEGHLQQQGWLIRIHRDAANLGQPRRVELEREGLTIRLVLSDWRQFVPLQPDTALPAP</sequence>
<evidence type="ECO:0000256" key="12">
    <source>
        <dbReference type="ARBA" id="ARBA00023288"/>
    </source>
</evidence>
<gene>
    <name evidence="13 15" type="primary">lolB</name>
    <name evidence="15" type="ORF">GCM10011290_09950</name>
</gene>
<evidence type="ECO:0000313" key="16">
    <source>
        <dbReference type="Proteomes" id="UP000600877"/>
    </source>
</evidence>
<feature type="chain" id="PRO_5045363221" description="Outer-membrane lipoprotein LolB" evidence="14">
    <location>
        <begin position="22"/>
        <end position="196"/>
    </location>
</feature>
<comment type="subunit">
    <text evidence="3 13">Monomer.</text>
</comment>